<dbReference type="GO" id="GO:0005886">
    <property type="term" value="C:plasma membrane"/>
    <property type="evidence" value="ECO:0007669"/>
    <property type="project" value="UniProtKB-SubCell"/>
</dbReference>
<dbReference type="InterPro" id="IPR003804">
    <property type="entry name" value="Lactate_perm"/>
</dbReference>
<dbReference type="EMBL" id="MPJW01000116">
    <property type="protein sequence ID" value="OLU40134.1"/>
    <property type="molecule type" value="Genomic_DNA"/>
</dbReference>
<evidence type="ECO:0000256" key="1">
    <source>
        <dbReference type="ARBA" id="ARBA00004651"/>
    </source>
</evidence>
<evidence type="ECO:0000256" key="2">
    <source>
        <dbReference type="ARBA" id="ARBA00010100"/>
    </source>
</evidence>
<feature type="transmembrane region" description="Helical" evidence="8">
    <location>
        <begin position="104"/>
        <end position="121"/>
    </location>
</feature>
<evidence type="ECO:0000256" key="8">
    <source>
        <dbReference type="RuleBase" id="RU365092"/>
    </source>
</evidence>
<evidence type="ECO:0000256" key="7">
    <source>
        <dbReference type="ARBA" id="ARBA00023136"/>
    </source>
</evidence>
<keyword evidence="4 8" id="KW-1003">Cell membrane</keyword>
<feature type="transmembrane region" description="Helical" evidence="8">
    <location>
        <begin position="486"/>
        <end position="508"/>
    </location>
</feature>
<feature type="transmembrane region" description="Helical" evidence="8">
    <location>
        <begin position="392"/>
        <end position="418"/>
    </location>
</feature>
<dbReference type="Pfam" id="PF02652">
    <property type="entry name" value="Lactate_perm"/>
    <property type="match status" value="1"/>
</dbReference>
<dbReference type="PANTHER" id="PTHR30003:SF0">
    <property type="entry name" value="GLYCOLATE PERMEASE GLCA-RELATED"/>
    <property type="match status" value="1"/>
</dbReference>
<evidence type="ECO:0000256" key="4">
    <source>
        <dbReference type="ARBA" id="ARBA00022475"/>
    </source>
</evidence>
<keyword evidence="6 8" id="KW-1133">Transmembrane helix</keyword>
<proteinExistence type="inferred from homology"/>
<dbReference type="NCBIfam" id="TIGR00795">
    <property type="entry name" value="lctP"/>
    <property type="match status" value="1"/>
</dbReference>
<reference evidence="9 10" key="1">
    <citation type="submission" date="2016-11" db="EMBL/GenBank/DDBJ databases">
        <title>Description of two novel members of the family Erysipelotrichaceae: Ileibacterium lipovorans gen. nov., sp. nov. and Dubosiella newyorkensis, gen. nov., sp. nov.</title>
        <authorList>
            <person name="Cox L.M."/>
            <person name="Sohn J."/>
            <person name="Tyrrell K.L."/>
            <person name="Citron D.M."/>
            <person name="Lawson P.A."/>
            <person name="Patel N.B."/>
            <person name="Iizumi T."/>
            <person name="Perez-Perez G.I."/>
            <person name="Goldstein E.J."/>
            <person name="Blaser M.J."/>
        </authorList>
    </citation>
    <scope>NUCLEOTIDE SEQUENCE [LARGE SCALE GENOMIC DNA]</scope>
    <source>
        <strain evidence="9 10">NYU-BL-A3</strain>
    </source>
</reference>
<sequence>MNFLNFILALVPIIWLIIAMMVLKWTTWKAALGSAVIAAVEALLIWHTPVSVIGLSALEGICMALWPIVLVIVSAVFTYNLVCRSGGMDVIKRLLTSLSSDKRVIVLLVAWCFGGFMEGMAGFGTAIAIPAGMLVGMGFPALFSCLICLVANGNPTPWGSIGIPTVTLANVVGFENSISLSTMQAIQTAFFMILTPVILVMITGKGIKAMKGMWGITLASGISMVIPMILVSYFVGAELVMVIASVCSLLITGFMAKRMKPNPEYEMEMPEQTGKLGLKEIAVACAPFLFIFVFLLGTSKLVMPINTYLDQFSSSITFVEGQSPVKFAWINTPGVWIFLSAILGAWIQKVPVSVFMEVLKATIKQMSGSIYVMLSVLSCAKIMIYSGMIAEIAAFIIAVTGSIYPFFAPWLGCLGTFVTGSGTSSSVLFGQVQLNAATALNMDPYWIVGLNSLGVGAGKMMSPQSLSIALSAVDKQGEDSKLLKMVLPYGIGYLALMSIVAIAGSMIIG</sequence>
<evidence type="ECO:0000256" key="6">
    <source>
        <dbReference type="ARBA" id="ARBA00022989"/>
    </source>
</evidence>
<dbReference type="Proteomes" id="UP000186341">
    <property type="component" value="Unassembled WGS sequence"/>
</dbReference>
<feature type="transmembrane region" description="Helical" evidence="8">
    <location>
        <begin position="35"/>
        <end position="58"/>
    </location>
</feature>
<evidence type="ECO:0000256" key="3">
    <source>
        <dbReference type="ARBA" id="ARBA00022448"/>
    </source>
</evidence>
<dbReference type="GO" id="GO:0015129">
    <property type="term" value="F:lactate transmembrane transporter activity"/>
    <property type="evidence" value="ECO:0007669"/>
    <property type="project" value="UniProtKB-UniRule"/>
</dbReference>
<dbReference type="PANTHER" id="PTHR30003">
    <property type="entry name" value="L-LACTATE PERMEASE"/>
    <property type="match status" value="1"/>
</dbReference>
<comment type="similarity">
    <text evidence="2 8">Belongs to the lactate permease family.</text>
</comment>
<dbReference type="OrthoDB" id="9761056at2"/>
<keyword evidence="7 8" id="KW-0472">Membrane</keyword>
<evidence type="ECO:0000313" key="10">
    <source>
        <dbReference type="Proteomes" id="UP000186341"/>
    </source>
</evidence>
<keyword evidence="10" id="KW-1185">Reference proteome</keyword>
<gene>
    <name evidence="9" type="ORF">BO222_05635</name>
</gene>
<feature type="transmembrane region" description="Helical" evidence="8">
    <location>
        <begin position="6"/>
        <end position="23"/>
    </location>
</feature>
<evidence type="ECO:0000313" key="9">
    <source>
        <dbReference type="EMBL" id="OLU40134.1"/>
    </source>
</evidence>
<feature type="transmembrane region" description="Helical" evidence="8">
    <location>
        <begin position="327"/>
        <end position="347"/>
    </location>
</feature>
<dbReference type="GO" id="GO:0015295">
    <property type="term" value="F:solute:proton symporter activity"/>
    <property type="evidence" value="ECO:0007669"/>
    <property type="project" value="TreeGrafter"/>
</dbReference>
<keyword evidence="3 8" id="KW-0813">Transport</keyword>
<feature type="transmembrane region" description="Helical" evidence="8">
    <location>
        <begin position="158"/>
        <end position="178"/>
    </location>
</feature>
<feature type="transmembrane region" description="Helical" evidence="8">
    <location>
        <begin position="368"/>
        <end position="386"/>
    </location>
</feature>
<feature type="transmembrane region" description="Helical" evidence="8">
    <location>
        <begin position="64"/>
        <end position="83"/>
    </location>
</feature>
<name>A0A1U7NGE5_9FIRM</name>
<comment type="caution">
    <text evidence="9">The sequence shown here is derived from an EMBL/GenBank/DDBJ whole genome shotgun (WGS) entry which is preliminary data.</text>
</comment>
<dbReference type="GeneID" id="82202691"/>
<feature type="transmembrane region" description="Helical" evidence="8">
    <location>
        <begin position="276"/>
        <end position="296"/>
    </location>
</feature>
<comment type="function">
    <text evidence="8">Uptake of L-lactate across the membrane. Can also transport D-lactate and glycolate.</text>
</comment>
<protein>
    <recommendedName>
        <fullName evidence="8">L-lactate permease</fullName>
    </recommendedName>
</protein>
<feature type="transmembrane region" description="Helical" evidence="8">
    <location>
        <begin position="214"/>
        <end position="233"/>
    </location>
</feature>
<feature type="transmembrane region" description="Helical" evidence="8">
    <location>
        <begin position="127"/>
        <end position="151"/>
    </location>
</feature>
<feature type="transmembrane region" description="Helical" evidence="8">
    <location>
        <begin position="184"/>
        <end position="202"/>
    </location>
</feature>
<organism evidence="9 10">
    <name type="scientific">Ileibacterium valens</name>
    <dbReference type="NCBI Taxonomy" id="1862668"/>
    <lineage>
        <taxon>Bacteria</taxon>
        <taxon>Bacillati</taxon>
        <taxon>Bacillota</taxon>
        <taxon>Erysipelotrichia</taxon>
        <taxon>Erysipelotrichales</taxon>
        <taxon>Erysipelotrichaceae</taxon>
        <taxon>Ileibacterium</taxon>
    </lineage>
</organism>
<feature type="transmembrane region" description="Helical" evidence="8">
    <location>
        <begin position="239"/>
        <end position="256"/>
    </location>
</feature>
<accession>A0A1U7NGE5</accession>
<comment type="subcellular location">
    <subcellularLocation>
        <location evidence="1 8">Cell membrane</location>
        <topology evidence="1 8">Multi-pass membrane protein</topology>
    </subcellularLocation>
</comment>
<dbReference type="AlphaFoldDB" id="A0A1U7NGE5"/>
<dbReference type="RefSeq" id="WP_075819172.1">
    <property type="nucleotide sequence ID" value="NZ_CAOUMU010000107.1"/>
</dbReference>
<keyword evidence="5 8" id="KW-0812">Transmembrane</keyword>
<evidence type="ECO:0000256" key="5">
    <source>
        <dbReference type="ARBA" id="ARBA00022692"/>
    </source>
</evidence>